<keyword evidence="2" id="KW-1185">Reference proteome</keyword>
<dbReference type="InterPro" id="IPR025990">
    <property type="entry name" value="zinc_ribbon_bacterial"/>
</dbReference>
<protein>
    <submittedName>
        <fullName evidence="1">CPXCG motif-containing cysteine-rich protein</fullName>
    </submittedName>
</protein>
<sequence>MQCPYCGEPIELIIDRSVPQQRYIEDCQVCCRPITVDIDLDTPDRAPVQVFDENES</sequence>
<gene>
    <name evidence="1" type="ORF">G8770_21170</name>
</gene>
<reference evidence="1" key="1">
    <citation type="submission" date="2020-03" db="EMBL/GenBank/DDBJ databases">
        <authorList>
            <person name="Guo F."/>
        </authorList>
    </citation>
    <scope>NUCLEOTIDE SEQUENCE</scope>
    <source>
        <strain evidence="1">JCM 30134</strain>
    </source>
</reference>
<proteinExistence type="predicted"/>
<evidence type="ECO:0000313" key="2">
    <source>
        <dbReference type="Proteomes" id="UP000787472"/>
    </source>
</evidence>
<accession>A0A9E5MPS3</accession>
<dbReference type="InterPro" id="IPR017143">
    <property type="entry name" value="UCP037225"/>
</dbReference>
<dbReference type="PIRSF" id="PIRSF037225">
    <property type="entry name" value="UCP037225"/>
    <property type="match status" value="1"/>
</dbReference>
<dbReference type="Pfam" id="PF14255">
    <property type="entry name" value="Zn_ribbon_21"/>
    <property type="match status" value="1"/>
</dbReference>
<organism evidence="1 2">
    <name type="scientific">Pseudomaricurvus hydrocarbonicus</name>
    <dbReference type="NCBI Taxonomy" id="1470433"/>
    <lineage>
        <taxon>Bacteria</taxon>
        <taxon>Pseudomonadati</taxon>
        <taxon>Pseudomonadota</taxon>
        <taxon>Gammaproteobacteria</taxon>
        <taxon>Cellvibrionales</taxon>
        <taxon>Cellvibrionaceae</taxon>
        <taxon>Pseudomaricurvus</taxon>
    </lineage>
</organism>
<dbReference type="AlphaFoldDB" id="A0A9E5MPS3"/>
<comment type="caution">
    <text evidence="1">The sequence shown here is derived from an EMBL/GenBank/DDBJ whole genome shotgun (WGS) entry which is preliminary data.</text>
</comment>
<dbReference type="EMBL" id="JAAONZ010000024">
    <property type="protein sequence ID" value="NHO68067.1"/>
    <property type="molecule type" value="Genomic_DNA"/>
</dbReference>
<dbReference type="Proteomes" id="UP000787472">
    <property type="component" value="Unassembled WGS sequence"/>
</dbReference>
<evidence type="ECO:0000313" key="1">
    <source>
        <dbReference type="EMBL" id="NHO68067.1"/>
    </source>
</evidence>
<name>A0A9E5MPS3_9GAMM</name>